<evidence type="ECO:0000313" key="1">
    <source>
        <dbReference type="EMBL" id="RLP83700.1"/>
    </source>
</evidence>
<dbReference type="InterPro" id="IPR008651">
    <property type="entry name" value="Uncharacterised_HicB"/>
</dbReference>
<dbReference type="EMBL" id="RCUY01000002">
    <property type="protein sequence ID" value="RLP83700.1"/>
    <property type="molecule type" value="Genomic_DNA"/>
</dbReference>
<reference evidence="1 2" key="1">
    <citation type="submission" date="2018-10" db="EMBL/GenBank/DDBJ databases">
        <authorList>
            <person name="Li J."/>
        </authorList>
    </citation>
    <scope>NUCLEOTIDE SEQUENCE [LARGE SCALE GENOMIC DNA]</scope>
    <source>
        <strain evidence="1 2">JCM 11654</strain>
    </source>
</reference>
<comment type="caution">
    <text evidence="1">The sequence shown here is derived from an EMBL/GenBank/DDBJ whole genome shotgun (WGS) entry which is preliminary data.</text>
</comment>
<dbReference type="SUPFAM" id="SSF47598">
    <property type="entry name" value="Ribbon-helix-helix"/>
    <property type="match status" value="1"/>
</dbReference>
<name>A0A3L7AW00_9MICO</name>
<dbReference type="AlphaFoldDB" id="A0A3L7AW00"/>
<sequence length="108" mass="12010">MIHADHYTYRVRWSGEDNGFLGTVAEFPALSWFAETSRDAFTGINKLVAEVLADMELSGETIPGPLSDRAYSGKFLVRIAPELHRNLAIEAAEQQVSLNRLISMRLAS</sequence>
<protein>
    <submittedName>
        <fullName evidence="1">Type II toxin-antitoxin system HicB family antitoxin</fullName>
    </submittedName>
</protein>
<dbReference type="RefSeq" id="WP_121687364.1">
    <property type="nucleotide sequence ID" value="NZ_RCUY01000002.1"/>
</dbReference>
<dbReference type="GO" id="GO:0006355">
    <property type="term" value="P:regulation of DNA-templated transcription"/>
    <property type="evidence" value="ECO:0007669"/>
    <property type="project" value="InterPro"/>
</dbReference>
<dbReference type="Pfam" id="PF05534">
    <property type="entry name" value="HicB"/>
    <property type="match status" value="1"/>
</dbReference>
<dbReference type="Proteomes" id="UP000269438">
    <property type="component" value="Unassembled WGS sequence"/>
</dbReference>
<organism evidence="1 2">
    <name type="scientific">Mycetocola lacteus</name>
    <dbReference type="NCBI Taxonomy" id="76637"/>
    <lineage>
        <taxon>Bacteria</taxon>
        <taxon>Bacillati</taxon>
        <taxon>Actinomycetota</taxon>
        <taxon>Actinomycetes</taxon>
        <taxon>Micrococcales</taxon>
        <taxon>Microbacteriaceae</taxon>
        <taxon>Mycetocola</taxon>
    </lineage>
</organism>
<dbReference type="InterPro" id="IPR010985">
    <property type="entry name" value="Ribbon_hlx_hlx"/>
</dbReference>
<dbReference type="OrthoDB" id="5297106at2"/>
<keyword evidence="2" id="KW-1185">Reference proteome</keyword>
<dbReference type="SUPFAM" id="SSF143100">
    <property type="entry name" value="TTHA1013/TTHA0281-like"/>
    <property type="match status" value="1"/>
</dbReference>
<dbReference type="InterPro" id="IPR035069">
    <property type="entry name" value="TTHA1013/TTHA0281-like"/>
</dbReference>
<evidence type="ECO:0000313" key="2">
    <source>
        <dbReference type="Proteomes" id="UP000269438"/>
    </source>
</evidence>
<gene>
    <name evidence="1" type="ORF">D9V34_02475</name>
</gene>
<proteinExistence type="predicted"/>
<accession>A0A3L7AW00</accession>